<evidence type="ECO:0000256" key="15">
    <source>
        <dbReference type="ARBA" id="ARBA00043143"/>
    </source>
</evidence>
<dbReference type="InterPro" id="IPR006145">
    <property type="entry name" value="PsdUridine_synth_RsuA/RluA"/>
</dbReference>
<comment type="catalytic activity">
    <reaction evidence="6">
        <text>uridine(746) in 23S rRNA = pseudouridine(746) in 23S rRNA</text>
        <dbReference type="Rhea" id="RHEA:42548"/>
        <dbReference type="Rhea" id="RHEA-COMP:10109"/>
        <dbReference type="Rhea" id="RHEA-COMP:10110"/>
        <dbReference type="ChEBI" id="CHEBI:65314"/>
        <dbReference type="ChEBI" id="CHEBI:65315"/>
        <dbReference type="EC" id="5.4.99.29"/>
    </reaction>
</comment>
<evidence type="ECO:0000256" key="2">
    <source>
        <dbReference type="ARBA" id="ARBA00022552"/>
    </source>
</evidence>
<name>A0AAW7XL69_9GAMM</name>
<dbReference type="GO" id="GO:0160151">
    <property type="term" value="F:tRNA pseudouridine(32) synthase activity"/>
    <property type="evidence" value="ECO:0007669"/>
    <property type="project" value="UniProtKB-EC"/>
</dbReference>
<keyword evidence="3" id="KW-0819">tRNA processing</keyword>
<dbReference type="Gene3D" id="3.30.2350.10">
    <property type="entry name" value="Pseudouridine synthase"/>
    <property type="match status" value="1"/>
</dbReference>
<evidence type="ECO:0000256" key="14">
    <source>
        <dbReference type="ARBA" id="ARBA00042883"/>
    </source>
</evidence>
<keyword evidence="4" id="KW-0413">Isomerase</keyword>
<evidence type="ECO:0000256" key="12">
    <source>
        <dbReference type="ARBA" id="ARBA00042372"/>
    </source>
</evidence>
<dbReference type="GO" id="GO:0003723">
    <property type="term" value="F:RNA binding"/>
    <property type="evidence" value="ECO:0007669"/>
    <property type="project" value="InterPro"/>
</dbReference>
<dbReference type="GO" id="GO:0008033">
    <property type="term" value="P:tRNA processing"/>
    <property type="evidence" value="ECO:0007669"/>
    <property type="project" value="UniProtKB-KW"/>
</dbReference>
<dbReference type="InterPro" id="IPR050188">
    <property type="entry name" value="RluA_PseudoU_synthase"/>
</dbReference>
<dbReference type="GO" id="GO:0000455">
    <property type="term" value="P:enzyme-directed rRNA pseudouridine synthesis"/>
    <property type="evidence" value="ECO:0007669"/>
    <property type="project" value="TreeGrafter"/>
</dbReference>
<evidence type="ECO:0000256" key="11">
    <source>
        <dbReference type="ARBA" id="ARBA00041266"/>
    </source>
</evidence>
<comment type="function">
    <text evidence="7">Dual specificity enzyme that catalyzes the synthesis of pseudouridine from uracil-746 in 23S ribosomal RNA and from uracil-32 in the anticodon stem and loop of transfer RNAs.</text>
</comment>
<dbReference type="EC" id="5.4.99.28" evidence="8"/>
<comment type="caution">
    <text evidence="17">The sequence shown here is derived from an EMBL/GenBank/DDBJ whole genome shotgun (WGS) entry which is preliminary data.</text>
</comment>
<evidence type="ECO:0000313" key="18">
    <source>
        <dbReference type="Proteomes" id="UP001169862"/>
    </source>
</evidence>
<comment type="catalytic activity">
    <reaction evidence="5">
        <text>uridine(32) in tRNA = pseudouridine(32) in tRNA</text>
        <dbReference type="Rhea" id="RHEA:42544"/>
        <dbReference type="Rhea" id="RHEA-COMP:10107"/>
        <dbReference type="Rhea" id="RHEA-COMP:10108"/>
        <dbReference type="ChEBI" id="CHEBI:65314"/>
        <dbReference type="ChEBI" id="CHEBI:65315"/>
        <dbReference type="EC" id="5.4.99.28"/>
    </reaction>
</comment>
<dbReference type="Pfam" id="PF00849">
    <property type="entry name" value="PseudoU_synth_2"/>
    <property type="match status" value="1"/>
</dbReference>
<keyword evidence="2" id="KW-0698">rRNA processing</keyword>
<evidence type="ECO:0000256" key="6">
    <source>
        <dbReference type="ARBA" id="ARBA00036916"/>
    </source>
</evidence>
<comment type="similarity">
    <text evidence="1">Belongs to the pseudouridine synthase RluA family.</text>
</comment>
<dbReference type="RefSeq" id="WP_303550566.1">
    <property type="nucleotide sequence ID" value="NZ_JAUOPG010000006.1"/>
</dbReference>
<evidence type="ECO:0000256" key="9">
    <source>
        <dbReference type="ARBA" id="ARBA00038945"/>
    </source>
</evidence>
<dbReference type="EC" id="5.4.99.29" evidence="9"/>
<reference evidence="17" key="1">
    <citation type="submission" date="2023-07" db="EMBL/GenBank/DDBJ databases">
        <title>Genome content predicts the carbon catabolic preferences of heterotrophic bacteria.</title>
        <authorList>
            <person name="Gralka M."/>
        </authorList>
    </citation>
    <scope>NUCLEOTIDE SEQUENCE</scope>
    <source>
        <strain evidence="17">I2M16</strain>
    </source>
</reference>
<evidence type="ECO:0000256" key="5">
    <source>
        <dbReference type="ARBA" id="ARBA00036184"/>
    </source>
</evidence>
<dbReference type="PANTHER" id="PTHR21600">
    <property type="entry name" value="MITOCHONDRIAL RNA PSEUDOURIDINE SYNTHASE"/>
    <property type="match status" value="1"/>
</dbReference>
<evidence type="ECO:0000256" key="13">
    <source>
        <dbReference type="ARBA" id="ARBA00042844"/>
    </source>
</evidence>
<organism evidence="17 18">
    <name type="scientific">Neptunomonas phycophila</name>
    <dbReference type="NCBI Taxonomy" id="1572645"/>
    <lineage>
        <taxon>Bacteria</taxon>
        <taxon>Pseudomonadati</taxon>
        <taxon>Pseudomonadota</taxon>
        <taxon>Gammaproteobacteria</taxon>
        <taxon>Oceanospirillales</taxon>
        <taxon>Oceanospirillaceae</taxon>
        <taxon>Neptunomonas</taxon>
    </lineage>
</organism>
<evidence type="ECO:0000256" key="3">
    <source>
        <dbReference type="ARBA" id="ARBA00022694"/>
    </source>
</evidence>
<evidence type="ECO:0000256" key="4">
    <source>
        <dbReference type="ARBA" id="ARBA00023235"/>
    </source>
</evidence>
<gene>
    <name evidence="17" type="ORF">Q4490_11035</name>
</gene>
<dbReference type="PROSITE" id="PS01129">
    <property type="entry name" value="PSI_RLU"/>
    <property type="match status" value="1"/>
</dbReference>
<feature type="domain" description="Pseudouridine synthase RsuA/RluA-like" evidence="16">
    <location>
        <begin position="15"/>
        <end position="162"/>
    </location>
</feature>
<proteinExistence type="inferred from homology"/>
<dbReference type="CDD" id="cd02869">
    <property type="entry name" value="PseudoU_synth_RluA_like"/>
    <property type="match status" value="1"/>
</dbReference>
<evidence type="ECO:0000256" key="10">
    <source>
        <dbReference type="ARBA" id="ARBA00039988"/>
    </source>
</evidence>
<evidence type="ECO:0000256" key="7">
    <source>
        <dbReference type="ARBA" id="ARBA00037305"/>
    </source>
</evidence>
<dbReference type="AlphaFoldDB" id="A0AAW7XL69"/>
<dbReference type="InterPro" id="IPR006224">
    <property type="entry name" value="PsdUridine_synth_RluA-like_CS"/>
</dbReference>
<dbReference type="GO" id="GO:0160142">
    <property type="term" value="F:23S rRNA pseudouridine(746) synthase activity"/>
    <property type="evidence" value="ECO:0007669"/>
    <property type="project" value="UniProtKB-EC"/>
</dbReference>
<accession>A0AAW7XL69</accession>
<dbReference type="InterPro" id="IPR020103">
    <property type="entry name" value="PsdUridine_synth_cat_dom_sf"/>
</dbReference>
<sequence length="212" mass="24133">MIEGVQIPVLYQDEHLIIVDKPADVLSVPGRGPDKQDCVISRVINQGFASAKVVHRLDYATSGLMVIALTPETHKALSLLFQNRKTEKAYEAIIHQCPTKDNGIITEPLRCDWERRPLQIVDYEHGKPSTTHWKILERMANKARVELTPITGRSHQLRVHMQWLGHPILGDHFYAEEDIQKAADRLLLHAKMLSFVHPQTQVPMHFTSAPSF</sequence>
<protein>
    <recommendedName>
        <fullName evidence="10">Dual-specificity RNA pseudouridine synthase RluA</fullName>
        <ecNumber evidence="8">5.4.99.28</ecNumber>
        <ecNumber evidence="9">5.4.99.29</ecNumber>
    </recommendedName>
    <alternativeName>
        <fullName evidence="11">23S rRNA pseudouridine(746) synthase</fullName>
    </alternativeName>
    <alternativeName>
        <fullName evidence="14">Ribosomal large subunit pseudouridine synthase A</fullName>
    </alternativeName>
    <alternativeName>
        <fullName evidence="13">rRNA pseudouridylate synthase A</fullName>
    </alternativeName>
    <alternativeName>
        <fullName evidence="15">rRNA-uridine isomerase A</fullName>
    </alternativeName>
    <alternativeName>
        <fullName evidence="12">tRNA pseudouridine(32) synthase</fullName>
    </alternativeName>
</protein>
<evidence type="ECO:0000256" key="8">
    <source>
        <dbReference type="ARBA" id="ARBA00038944"/>
    </source>
</evidence>
<evidence type="ECO:0000313" key="17">
    <source>
        <dbReference type="EMBL" id="MDO6454098.1"/>
    </source>
</evidence>
<evidence type="ECO:0000256" key="1">
    <source>
        <dbReference type="ARBA" id="ARBA00010876"/>
    </source>
</evidence>
<evidence type="ECO:0000259" key="16">
    <source>
        <dbReference type="Pfam" id="PF00849"/>
    </source>
</evidence>
<dbReference type="SUPFAM" id="SSF55120">
    <property type="entry name" value="Pseudouridine synthase"/>
    <property type="match status" value="1"/>
</dbReference>
<dbReference type="Proteomes" id="UP001169862">
    <property type="component" value="Unassembled WGS sequence"/>
</dbReference>
<dbReference type="PANTHER" id="PTHR21600:SF91">
    <property type="entry name" value="DUAL-SPECIFICITY RNA PSEUDOURIDINE SYNTHASE RLUA"/>
    <property type="match status" value="1"/>
</dbReference>
<dbReference type="EMBL" id="JAUOPG010000006">
    <property type="protein sequence ID" value="MDO6454098.1"/>
    <property type="molecule type" value="Genomic_DNA"/>
</dbReference>